<dbReference type="STRING" id="930128.SAMN05192532_10270"/>
<proteinExistence type="predicted"/>
<dbReference type="RefSeq" id="WP_091658117.1">
    <property type="nucleotide sequence ID" value="NZ_FONT01000002.1"/>
</dbReference>
<dbReference type="OrthoDB" id="9808748at2"/>
<dbReference type="Proteomes" id="UP000199516">
    <property type="component" value="Unassembled WGS sequence"/>
</dbReference>
<evidence type="ECO:0000313" key="3">
    <source>
        <dbReference type="Proteomes" id="UP000199516"/>
    </source>
</evidence>
<reference evidence="2 3" key="1">
    <citation type="submission" date="2016-10" db="EMBL/GenBank/DDBJ databases">
        <authorList>
            <person name="de Groot N.N."/>
        </authorList>
    </citation>
    <scope>NUCLEOTIDE SEQUENCE [LARGE SCALE GENOMIC DNA]</scope>
    <source>
        <strain evidence="2 3">DSM 23995</strain>
    </source>
</reference>
<keyword evidence="1" id="KW-0472">Membrane</keyword>
<dbReference type="EMBL" id="FONT01000002">
    <property type="protein sequence ID" value="SFE50866.1"/>
    <property type="molecule type" value="Genomic_DNA"/>
</dbReference>
<keyword evidence="1" id="KW-0812">Transmembrane</keyword>
<feature type="transmembrane region" description="Helical" evidence="1">
    <location>
        <begin position="68"/>
        <end position="88"/>
    </location>
</feature>
<evidence type="ECO:0000256" key="1">
    <source>
        <dbReference type="SAM" id="Phobius"/>
    </source>
</evidence>
<gene>
    <name evidence="2" type="ORF">SAMN05192532_10270</name>
</gene>
<dbReference type="AlphaFoldDB" id="A0A1I2B458"/>
<feature type="transmembrane region" description="Helical" evidence="1">
    <location>
        <begin position="36"/>
        <end position="56"/>
    </location>
</feature>
<dbReference type="SUPFAM" id="SSF81442">
    <property type="entry name" value="Cytochrome c oxidase subunit I-like"/>
    <property type="match status" value="1"/>
</dbReference>
<keyword evidence="1" id="KW-1133">Transmembrane helix</keyword>
<feature type="transmembrane region" description="Helical" evidence="1">
    <location>
        <begin position="9"/>
        <end position="30"/>
    </location>
</feature>
<keyword evidence="3" id="KW-1185">Reference proteome</keyword>
<protein>
    <submittedName>
        <fullName evidence="2">Cytochrome C and Quinol oxidase polypeptide I</fullName>
    </submittedName>
</protein>
<evidence type="ECO:0000313" key="2">
    <source>
        <dbReference type="EMBL" id="SFE50866.1"/>
    </source>
</evidence>
<organism evidence="2 3">
    <name type="scientific">Alteribacillus iranensis</name>
    <dbReference type="NCBI Taxonomy" id="930128"/>
    <lineage>
        <taxon>Bacteria</taxon>
        <taxon>Bacillati</taxon>
        <taxon>Bacillota</taxon>
        <taxon>Bacilli</taxon>
        <taxon>Bacillales</taxon>
        <taxon>Bacillaceae</taxon>
        <taxon>Alteribacillus</taxon>
    </lineage>
</organism>
<dbReference type="InterPro" id="IPR036927">
    <property type="entry name" value="Cyt_c_oxase-like_su1_sf"/>
</dbReference>
<sequence>MGIRLMKIAVIYFIIGVLLGLFLSVTHLMNLTSVHIHLNLLGWTSLAIAGLLYHLFPMLERTPAARWHFWLHNIGLPVMMFAIVLGAATEIPTFYLLATIGGVITILGILCFIINVLRNIDHTANSQL</sequence>
<accession>A0A1I2B458</accession>
<dbReference type="Gene3D" id="1.20.210.10">
    <property type="entry name" value="Cytochrome c oxidase-like, subunit I domain"/>
    <property type="match status" value="1"/>
</dbReference>
<feature type="transmembrane region" description="Helical" evidence="1">
    <location>
        <begin position="94"/>
        <end position="117"/>
    </location>
</feature>
<name>A0A1I2B458_9BACI</name>